<name>A0ACB7TCG5_HYAAI</name>
<gene>
    <name evidence="1" type="ORF">HPB50_004938</name>
</gene>
<comment type="caution">
    <text evidence="1">The sequence shown here is derived from an EMBL/GenBank/DDBJ whole genome shotgun (WGS) entry which is preliminary data.</text>
</comment>
<evidence type="ECO:0000313" key="1">
    <source>
        <dbReference type="EMBL" id="KAH6944758.1"/>
    </source>
</evidence>
<evidence type="ECO:0000313" key="2">
    <source>
        <dbReference type="Proteomes" id="UP000821845"/>
    </source>
</evidence>
<protein>
    <submittedName>
        <fullName evidence="1">Uncharacterized protein</fullName>
    </submittedName>
</protein>
<keyword evidence="2" id="KW-1185">Reference proteome</keyword>
<sequence length="273" mass="30678">MTSYFLLNGRRIRTLSGSFFGDHYQISTGGIQKEYDACSGLQTTKSMPIRHGTSERLPVEDLFLCARYDDLWERVAGTRLCQKLSLFALFQDSAVRKSSSGEGAFVELRWRLGLAEEAFQRPASAIVFSCCDKSYEALDEAPCFPDGTSVAQVDVLCPDHLQRCGFQKRSATRLCVLMFFEKPGTEFHCECLSCVWGHSAENVHMEPMATTEMASVASVDVVAADQEKRRTIIRRRARQHVLLPTRAERSTGERSEDHPAYITLRAGFSSPRE</sequence>
<accession>A0ACB7TCG5</accession>
<dbReference type="EMBL" id="CM023481">
    <property type="protein sequence ID" value="KAH6944758.1"/>
    <property type="molecule type" value="Genomic_DNA"/>
</dbReference>
<reference evidence="1" key="1">
    <citation type="submission" date="2020-05" db="EMBL/GenBank/DDBJ databases">
        <title>Large-scale comparative analyses of tick genomes elucidate their genetic diversity and vector capacities.</title>
        <authorList>
            <person name="Jia N."/>
            <person name="Wang J."/>
            <person name="Shi W."/>
            <person name="Du L."/>
            <person name="Sun Y."/>
            <person name="Zhan W."/>
            <person name="Jiang J."/>
            <person name="Wang Q."/>
            <person name="Zhang B."/>
            <person name="Ji P."/>
            <person name="Sakyi L.B."/>
            <person name="Cui X."/>
            <person name="Yuan T."/>
            <person name="Jiang B."/>
            <person name="Yang W."/>
            <person name="Lam T.T.-Y."/>
            <person name="Chang Q."/>
            <person name="Ding S."/>
            <person name="Wang X."/>
            <person name="Zhu J."/>
            <person name="Ruan X."/>
            <person name="Zhao L."/>
            <person name="Wei J."/>
            <person name="Que T."/>
            <person name="Du C."/>
            <person name="Cheng J."/>
            <person name="Dai P."/>
            <person name="Han X."/>
            <person name="Huang E."/>
            <person name="Gao Y."/>
            <person name="Liu J."/>
            <person name="Shao H."/>
            <person name="Ye R."/>
            <person name="Li L."/>
            <person name="Wei W."/>
            <person name="Wang X."/>
            <person name="Wang C."/>
            <person name="Yang T."/>
            <person name="Huo Q."/>
            <person name="Li W."/>
            <person name="Guo W."/>
            <person name="Chen H."/>
            <person name="Zhou L."/>
            <person name="Ni X."/>
            <person name="Tian J."/>
            <person name="Zhou Y."/>
            <person name="Sheng Y."/>
            <person name="Liu T."/>
            <person name="Pan Y."/>
            <person name="Xia L."/>
            <person name="Li J."/>
            <person name="Zhao F."/>
            <person name="Cao W."/>
        </authorList>
    </citation>
    <scope>NUCLEOTIDE SEQUENCE</scope>
    <source>
        <strain evidence="1">Hyas-2018</strain>
    </source>
</reference>
<proteinExistence type="predicted"/>
<dbReference type="Proteomes" id="UP000821845">
    <property type="component" value="Chromosome 1"/>
</dbReference>
<organism evidence="1 2">
    <name type="scientific">Hyalomma asiaticum</name>
    <name type="common">Tick</name>
    <dbReference type="NCBI Taxonomy" id="266040"/>
    <lineage>
        <taxon>Eukaryota</taxon>
        <taxon>Metazoa</taxon>
        <taxon>Ecdysozoa</taxon>
        <taxon>Arthropoda</taxon>
        <taxon>Chelicerata</taxon>
        <taxon>Arachnida</taxon>
        <taxon>Acari</taxon>
        <taxon>Parasitiformes</taxon>
        <taxon>Ixodida</taxon>
        <taxon>Ixodoidea</taxon>
        <taxon>Ixodidae</taxon>
        <taxon>Hyalomminae</taxon>
        <taxon>Hyalomma</taxon>
    </lineage>
</organism>